<evidence type="ECO:0000313" key="1">
    <source>
        <dbReference type="EMBL" id="GIJ30737.1"/>
    </source>
</evidence>
<gene>
    <name evidence="1" type="ORF">Vqi01_58990</name>
</gene>
<comment type="caution">
    <text evidence="1">The sequence shown here is derived from an EMBL/GenBank/DDBJ whole genome shotgun (WGS) entry which is preliminary data.</text>
</comment>
<dbReference type="InterPro" id="IPR009241">
    <property type="entry name" value="HigB-like"/>
</dbReference>
<dbReference type="EMBL" id="BOPC01000138">
    <property type="protein sequence ID" value="GIJ30737.1"/>
    <property type="molecule type" value="Genomic_DNA"/>
</dbReference>
<dbReference type="RefSeq" id="WP_204038425.1">
    <property type="nucleotide sequence ID" value="NZ_BOPC01000138.1"/>
</dbReference>
<name>A0ABQ4JJF8_9ACTN</name>
<dbReference type="Pfam" id="PF05973">
    <property type="entry name" value="Gp49"/>
    <property type="match status" value="1"/>
</dbReference>
<organism evidence="1 2">
    <name type="scientific">Micromonospora qiuiae</name>
    <dbReference type="NCBI Taxonomy" id="502268"/>
    <lineage>
        <taxon>Bacteria</taxon>
        <taxon>Bacillati</taxon>
        <taxon>Actinomycetota</taxon>
        <taxon>Actinomycetes</taxon>
        <taxon>Micromonosporales</taxon>
        <taxon>Micromonosporaceae</taxon>
        <taxon>Micromonospora</taxon>
    </lineage>
</organism>
<evidence type="ECO:0000313" key="2">
    <source>
        <dbReference type="Proteomes" id="UP000653076"/>
    </source>
</evidence>
<accession>A0ABQ4JJF8</accession>
<sequence>MSWPVFYHPEAETELQALPTTEQAAIGHAVEKLESQGANLGYPHSSSIKTAHNLRELRPRGGRSRWRAFYGQVGAAFVIGAIGPEANVNQRKFNRAVTAAEQRIKDVEDA</sequence>
<reference evidence="1 2" key="1">
    <citation type="submission" date="2021-01" db="EMBL/GenBank/DDBJ databases">
        <title>Whole genome shotgun sequence of Verrucosispora qiuiae NBRC 106684.</title>
        <authorList>
            <person name="Komaki H."/>
            <person name="Tamura T."/>
        </authorList>
    </citation>
    <scope>NUCLEOTIDE SEQUENCE [LARGE SCALE GENOMIC DNA]</scope>
    <source>
        <strain evidence="1 2">NBRC 106684</strain>
    </source>
</reference>
<proteinExistence type="predicted"/>
<protein>
    <recommendedName>
        <fullName evidence="3">Addiction module toxin RelE</fullName>
    </recommendedName>
</protein>
<keyword evidence="2" id="KW-1185">Reference proteome</keyword>
<dbReference type="Proteomes" id="UP000653076">
    <property type="component" value="Unassembled WGS sequence"/>
</dbReference>
<evidence type="ECO:0008006" key="3">
    <source>
        <dbReference type="Google" id="ProtNLM"/>
    </source>
</evidence>